<reference evidence="2 3" key="1">
    <citation type="submission" date="2024-01" db="EMBL/GenBank/DDBJ databases">
        <title>A draft genome for the cacao thread blight pathogen Marasmiellus scandens.</title>
        <authorList>
            <person name="Baruah I.K."/>
            <person name="Leung J."/>
            <person name="Bukari Y."/>
            <person name="Amoako-Attah I."/>
            <person name="Meinhardt L.W."/>
            <person name="Bailey B.A."/>
            <person name="Cohen S.P."/>
        </authorList>
    </citation>
    <scope>NUCLEOTIDE SEQUENCE [LARGE SCALE GENOMIC DNA]</scope>
    <source>
        <strain evidence="2 3">GH-19</strain>
    </source>
</reference>
<protein>
    <submittedName>
        <fullName evidence="2">Uncharacterized protein</fullName>
    </submittedName>
</protein>
<sequence length="369" mass="39476">MPALTPAQAATQVQEIKKETQDLLEFLDHKKAGKVVEVSVQLLTTKLAAYTQTELHSIGNDPNAFQIFDAAFSTINRAAKYDGVGHLPAIKQARDACQAIRKGRRPKKTVKSKAIVDSDDDPDAEGDIEDVTPTRNPCNSCSLGPHGSGGCPGEEGKGKRPVDSDKTTRGEPVLSITIDEDVNMEPTAGSSASGNSSKGTSASQRATTVSIPYSMVPGMDTSSQPYRRAQYFLMQAVLNAKVTSKRARVTDSVDVRTPSAADAERSSGTYSRRLLEDVALLPFAELKSKPSDTLKALANFLLVQIDQSLFQAHRALAEYKTSQTLRAEALRVLLERADISQDAAEAPILGAEGVSAASASMVQPFQPST</sequence>
<gene>
    <name evidence="2" type="ORF">VKT23_019982</name>
</gene>
<dbReference type="Proteomes" id="UP001498398">
    <property type="component" value="Unassembled WGS sequence"/>
</dbReference>
<accession>A0ABR1IM28</accession>
<feature type="compositionally biased region" description="Low complexity" evidence="1">
    <location>
        <begin position="188"/>
        <end position="203"/>
    </location>
</feature>
<comment type="caution">
    <text evidence="2">The sequence shown here is derived from an EMBL/GenBank/DDBJ whole genome shotgun (WGS) entry which is preliminary data.</text>
</comment>
<name>A0ABR1IM28_9AGAR</name>
<feature type="region of interest" description="Disordered" evidence="1">
    <location>
        <begin position="102"/>
        <end position="206"/>
    </location>
</feature>
<feature type="compositionally biased region" description="Basic residues" evidence="1">
    <location>
        <begin position="102"/>
        <end position="111"/>
    </location>
</feature>
<evidence type="ECO:0000313" key="3">
    <source>
        <dbReference type="Proteomes" id="UP001498398"/>
    </source>
</evidence>
<proteinExistence type="predicted"/>
<organism evidence="2 3">
    <name type="scientific">Marasmiellus scandens</name>
    <dbReference type="NCBI Taxonomy" id="2682957"/>
    <lineage>
        <taxon>Eukaryota</taxon>
        <taxon>Fungi</taxon>
        <taxon>Dikarya</taxon>
        <taxon>Basidiomycota</taxon>
        <taxon>Agaricomycotina</taxon>
        <taxon>Agaricomycetes</taxon>
        <taxon>Agaricomycetidae</taxon>
        <taxon>Agaricales</taxon>
        <taxon>Marasmiineae</taxon>
        <taxon>Omphalotaceae</taxon>
        <taxon>Marasmiellus</taxon>
    </lineage>
</organism>
<evidence type="ECO:0000313" key="2">
    <source>
        <dbReference type="EMBL" id="KAK7434879.1"/>
    </source>
</evidence>
<feature type="compositionally biased region" description="Basic and acidic residues" evidence="1">
    <location>
        <begin position="154"/>
        <end position="169"/>
    </location>
</feature>
<evidence type="ECO:0000256" key="1">
    <source>
        <dbReference type="SAM" id="MobiDB-lite"/>
    </source>
</evidence>
<feature type="compositionally biased region" description="Acidic residues" evidence="1">
    <location>
        <begin position="117"/>
        <end position="130"/>
    </location>
</feature>
<dbReference type="EMBL" id="JBANRG010000115">
    <property type="protein sequence ID" value="KAK7434879.1"/>
    <property type="molecule type" value="Genomic_DNA"/>
</dbReference>
<keyword evidence="3" id="KW-1185">Reference proteome</keyword>